<sequence length="220" mass="26111">MQKIVRERLPKFTKSEVEKVKNSFDILCLNHYTSYYIYKPHQPPSNVNGYQQDWNAGFAYERNGVPIGRRVIIVQLYHKLFQSIGQMSNLQEMQAHSEWLYEVPWGMYKAVTYVKKRYGSPNIILSENGMDDPGNLTFPESLYDINRVSFYRSYLKELKRAMDDGANVTGYFAWSILDNFEWLLGYTSRFGLVYVDHNDLKRYPKLSAYWFKQMLEKRKS</sequence>
<dbReference type="GO" id="GO:0008422">
    <property type="term" value="F:beta-glucosidase activity"/>
    <property type="evidence" value="ECO:0007669"/>
    <property type="project" value="TreeGrafter"/>
</dbReference>
<dbReference type="SUPFAM" id="SSF51445">
    <property type="entry name" value="(Trans)glycosidases"/>
    <property type="match status" value="1"/>
</dbReference>
<evidence type="ECO:0000256" key="2">
    <source>
        <dbReference type="RuleBase" id="RU003690"/>
    </source>
</evidence>
<dbReference type="Pfam" id="PF00232">
    <property type="entry name" value="Glyco_hydro_1"/>
    <property type="match status" value="1"/>
</dbReference>
<comment type="caution">
    <text evidence="3">The sequence shown here is derived from an EMBL/GenBank/DDBJ whole genome shotgun (WGS) entry which is preliminary data.</text>
</comment>
<name>A0A7J8TFQ9_GOSDV</name>
<comment type="similarity">
    <text evidence="1 2">Belongs to the glycosyl hydrolase 1 family.</text>
</comment>
<evidence type="ECO:0000313" key="4">
    <source>
        <dbReference type="Proteomes" id="UP000593561"/>
    </source>
</evidence>
<accession>A0A7J8TFQ9</accession>
<proteinExistence type="inferred from homology"/>
<evidence type="ECO:0008006" key="5">
    <source>
        <dbReference type="Google" id="ProtNLM"/>
    </source>
</evidence>
<organism evidence="3 4">
    <name type="scientific">Gossypium davidsonii</name>
    <name type="common">Davidson's cotton</name>
    <name type="synonym">Gossypium klotzschianum subsp. davidsonii</name>
    <dbReference type="NCBI Taxonomy" id="34287"/>
    <lineage>
        <taxon>Eukaryota</taxon>
        <taxon>Viridiplantae</taxon>
        <taxon>Streptophyta</taxon>
        <taxon>Embryophyta</taxon>
        <taxon>Tracheophyta</taxon>
        <taxon>Spermatophyta</taxon>
        <taxon>Magnoliopsida</taxon>
        <taxon>eudicotyledons</taxon>
        <taxon>Gunneridae</taxon>
        <taxon>Pentapetalae</taxon>
        <taxon>rosids</taxon>
        <taxon>malvids</taxon>
        <taxon>Malvales</taxon>
        <taxon>Malvaceae</taxon>
        <taxon>Malvoideae</taxon>
        <taxon>Gossypium</taxon>
    </lineage>
</organism>
<dbReference type="Proteomes" id="UP000593561">
    <property type="component" value="Unassembled WGS sequence"/>
</dbReference>
<dbReference type="Gene3D" id="3.20.20.80">
    <property type="entry name" value="Glycosidases"/>
    <property type="match status" value="1"/>
</dbReference>
<keyword evidence="4" id="KW-1185">Reference proteome</keyword>
<evidence type="ECO:0000313" key="3">
    <source>
        <dbReference type="EMBL" id="MBA0636972.1"/>
    </source>
</evidence>
<dbReference type="InterPro" id="IPR001360">
    <property type="entry name" value="Glyco_hydro_1"/>
</dbReference>
<dbReference type="InterPro" id="IPR017853">
    <property type="entry name" value="GH"/>
</dbReference>
<dbReference type="PANTHER" id="PTHR10353:SF196">
    <property type="entry name" value="BETA-GLUCOSIDASE"/>
    <property type="match status" value="1"/>
</dbReference>
<protein>
    <recommendedName>
        <fullName evidence="5">Beta-glucosidase</fullName>
    </recommendedName>
</protein>
<dbReference type="EMBL" id="JABFAC010247622">
    <property type="protein sequence ID" value="MBA0636972.1"/>
    <property type="molecule type" value="Genomic_DNA"/>
</dbReference>
<evidence type="ECO:0000256" key="1">
    <source>
        <dbReference type="ARBA" id="ARBA00010838"/>
    </source>
</evidence>
<dbReference type="GO" id="GO:0005975">
    <property type="term" value="P:carbohydrate metabolic process"/>
    <property type="evidence" value="ECO:0007669"/>
    <property type="project" value="InterPro"/>
</dbReference>
<dbReference type="PANTHER" id="PTHR10353">
    <property type="entry name" value="GLYCOSYL HYDROLASE"/>
    <property type="match status" value="1"/>
</dbReference>
<reference evidence="3 4" key="1">
    <citation type="journal article" date="2019" name="Genome Biol. Evol.">
        <title>Insights into the evolution of the New World diploid cottons (Gossypium, subgenus Houzingenia) based on genome sequencing.</title>
        <authorList>
            <person name="Grover C.E."/>
            <person name="Arick M.A. 2nd"/>
            <person name="Thrash A."/>
            <person name="Conover J.L."/>
            <person name="Sanders W.S."/>
            <person name="Peterson D.G."/>
            <person name="Frelichowski J.E."/>
            <person name="Scheffler J.A."/>
            <person name="Scheffler B.E."/>
            <person name="Wendel J.F."/>
        </authorList>
    </citation>
    <scope>NUCLEOTIDE SEQUENCE [LARGE SCALE GENOMIC DNA]</scope>
    <source>
        <strain evidence="3">27</strain>
        <tissue evidence="3">Leaf</tissue>
    </source>
</reference>
<dbReference type="AlphaFoldDB" id="A0A7J8TFQ9"/>
<gene>
    <name evidence="3" type="ORF">Godav_025307</name>
</gene>
<dbReference type="PRINTS" id="PR00131">
    <property type="entry name" value="GLHYDRLASE1"/>
</dbReference>